<feature type="region of interest" description="Disordered" evidence="6">
    <location>
        <begin position="282"/>
        <end position="303"/>
    </location>
</feature>
<evidence type="ECO:0000256" key="4">
    <source>
        <dbReference type="PROSITE-ProRule" id="PRU00108"/>
    </source>
</evidence>
<dbReference type="InterPro" id="IPR009057">
    <property type="entry name" value="Homeodomain-like_sf"/>
</dbReference>
<feature type="DNA-binding region" description="Homeobox" evidence="4">
    <location>
        <begin position="501"/>
        <end position="560"/>
    </location>
</feature>
<keyword evidence="1 4" id="KW-0238">DNA-binding</keyword>
<reference evidence="8" key="1">
    <citation type="submission" date="2016-01" db="EMBL/GenBank/DDBJ databases">
        <title>Reference transcriptome for the parasite Schistocephalus solidus: insights into the molecular evolution of parasitism.</title>
        <authorList>
            <person name="Hebert F.O."/>
            <person name="Grambauer S."/>
            <person name="Barber I."/>
            <person name="Landry C.R."/>
            <person name="Aubin-Horth N."/>
        </authorList>
    </citation>
    <scope>NUCLEOTIDE SEQUENCE</scope>
</reference>
<feature type="compositionally biased region" description="Polar residues" evidence="6">
    <location>
        <begin position="585"/>
        <end position="612"/>
    </location>
</feature>
<feature type="compositionally biased region" description="Gly residues" evidence="6">
    <location>
        <begin position="715"/>
        <end position="724"/>
    </location>
</feature>
<organism evidence="8">
    <name type="scientific">Schistocephalus solidus</name>
    <name type="common">Tapeworm</name>
    <dbReference type="NCBI Taxonomy" id="70667"/>
    <lineage>
        <taxon>Eukaryota</taxon>
        <taxon>Metazoa</taxon>
        <taxon>Spiralia</taxon>
        <taxon>Lophotrochozoa</taxon>
        <taxon>Platyhelminthes</taxon>
        <taxon>Cestoda</taxon>
        <taxon>Eucestoda</taxon>
        <taxon>Diphyllobothriidea</taxon>
        <taxon>Diphyllobothriidae</taxon>
        <taxon>Schistocephalus</taxon>
    </lineage>
</organism>
<dbReference type="InterPro" id="IPR017970">
    <property type="entry name" value="Homeobox_CS"/>
</dbReference>
<feature type="compositionally biased region" description="Polar residues" evidence="6">
    <location>
        <begin position="648"/>
        <end position="676"/>
    </location>
</feature>
<evidence type="ECO:0000256" key="1">
    <source>
        <dbReference type="ARBA" id="ARBA00023125"/>
    </source>
</evidence>
<dbReference type="PANTHER" id="PTHR24327">
    <property type="entry name" value="HOMEOBOX PROTEIN"/>
    <property type="match status" value="1"/>
</dbReference>
<accession>A0A0X3PQL0</accession>
<dbReference type="InterPro" id="IPR001356">
    <property type="entry name" value="HD"/>
</dbReference>
<sequence length="843" mass="90458">MEVASNFDPIAFTSAYEEENFLRSNNFRSNPPSGVRLNDYAPTKLSCMAHTSQESQVFTSGPETIAHSVPDFIDHASYSSCVSTLVPGLLPSNSEFGETPEQNMLNGESGRLLHVTSSIADDYTAPVHGQSILGNTSADRRNSQGNQSNPGSSSSPNGSTVERFNSTAESAIDHTTTNSAVRNSLSPEIAKLSAGEYFYAFMNAEGQTGEKREQQTSLTVSVGEPTASNSPTSVAAELSGGGGGGSGGVVLYGRGRESTTGNDLHMSYDNLYKCAKEEVKGPGYRSDSTTARSGQETPVEGSTFALSKQHSAVLERNFTTFSTADVPYPHSGYTASFDLPADYRLPPIYASTYEEDVKTCYNFGPAAAAAAAAAVAVTGCNKFTSYTCPSVTMPDLLAHTGLFAPSTASNIATHPLLFRPPGVTNNFFGVADAENTSPRDPSMPLFGFHNCSAPGFQSPIDLKAHRTSPGELFRLRGEKPDRDENNPARAPCRGAIRAKKMRKPRTIYSIWQLQVLNRRFAHSQYLNLTERASLASQLGLTQTQVKIWFQNKRSKLKKILRQGQDPVAFLNGSLLEGNCDDTGSDIRSSTSTPTANNPVDTGNAESHLLSTGNPGELVMSNLYGLAGRDEWISEGSHVREEHELPTDVPTSGSASFQQPEDNGRISSPMQPSQTPSFDHPHSLDGSHSGSGDAGPVDGGPSEAGSMCNHSPPFPGGGATGGLGNLGDRQLDSHVSTPYQSACSANSTHQQWLRQWTSKDSEVPVSTVEPSRDPNVAIRSPLTDCPSDYARQVPANWAIDWSDQCTNLVSEQFRSYYQAVNPHFPANLQDIYFSANTGYGTRRA</sequence>
<dbReference type="SUPFAM" id="SSF46689">
    <property type="entry name" value="Homeodomain-like"/>
    <property type="match status" value="1"/>
</dbReference>
<dbReference type="GO" id="GO:0005634">
    <property type="term" value="C:nucleus"/>
    <property type="evidence" value="ECO:0007669"/>
    <property type="project" value="UniProtKB-SubCell"/>
</dbReference>
<feature type="compositionally biased region" description="Low complexity" evidence="6">
    <location>
        <begin position="143"/>
        <end position="159"/>
    </location>
</feature>
<feature type="region of interest" description="Disordered" evidence="6">
    <location>
        <begin position="636"/>
        <end position="739"/>
    </location>
</feature>
<dbReference type="AlphaFoldDB" id="A0A0X3PQL0"/>
<feature type="domain" description="Homeobox" evidence="7">
    <location>
        <begin position="499"/>
        <end position="559"/>
    </location>
</feature>
<feature type="region of interest" description="Disordered" evidence="6">
    <location>
        <begin position="581"/>
        <end position="612"/>
    </location>
</feature>
<dbReference type="CDD" id="cd00086">
    <property type="entry name" value="homeodomain"/>
    <property type="match status" value="1"/>
</dbReference>
<evidence type="ECO:0000256" key="5">
    <source>
        <dbReference type="RuleBase" id="RU000682"/>
    </source>
</evidence>
<protein>
    <submittedName>
        <fullName evidence="8">Homeobox protein DLX-1</fullName>
    </submittedName>
</protein>
<dbReference type="PROSITE" id="PS50071">
    <property type="entry name" value="HOMEOBOX_2"/>
    <property type="match status" value="1"/>
</dbReference>
<gene>
    <name evidence="8" type="primary">DLX1</name>
    <name evidence="8" type="ORF">TR92920</name>
</gene>
<dbReference type="Pfam" id="PF00046">
    <property type="entry name" value="Homeodomain"/>
    <property type="match status" value="1"/>
</dbReference>
<dbReference type="GO" id="GO:0000981">
    <property type="term" value="F:DNA-binding transcription factor activity, RNA polymerase II-specific"/>
    <property type="evidence" value="ECO:0007669"/>
    <property type="project" value="InterPro"/>
</dbReference>
<comment type="subcellular location">
    <subcellularLocation>
        <location evidence="4 5">Nucleus</location>
    </subcellularLocation>
</comment>
<feature type="compositionally biased region" description="Basic and acidic residues" evidence="6">
    <location>
        <begin position="636"/>
        <end position="645"/>
    </location>
</feature>
<dbReference type="SMART" id="SM00389">
    <property type="entry name" value="HOX"/>
    <property type="match status" value="1"/>
</dbReference>
<dbReference type="PRINTS" id="PR00031">
    <property type="entry name" value="HTHREPRESSR"/>
</dbReference>
<feature type="compositionally biased region" description="Polar residues" evidence="6">
    <location>
        <begin position="286"/>
        <end position="296"/>
    </location>
</feature>
<feature type="region of interest" description="Disordered" evidence="6">
    <location>
        <begin position="208"/>
        <end position="244"/>
    </location>
</feature>
<evidence type="ECO:0000256" key="6">
    <source>
        <dbReference type="SAM" id="MobiDB-lite"/>
    </source>
</evidence>
<name>A0A0X3PQL0_SCHSO</name>
<feature type="compositionally biased region" description="Polar residues" evidence="6">
    <location>
        <begin position="215"/>
        <end position="233"/>
    </location>
</feature>
<keyword evidence="3 4" id="KW-0539">Nucleus</keyword>
<dbReference type="InterPro" id="IPR050460">
    <property type="entry name" value="Distal-less_Homeobox_TF"/>
</dbReference>
<dbReference type="Gene3D" id="1.10.10.60">
    <property type="entry name" value="Homeodomain-like"/>
    <property type="match status" value="1"/>
</dbReference>
<evidence type="ECO:0000256" key="2">
    <source>
        <dbReference type="ARBA" id="ARBA00023155"/>
    </source>
</evidence>
<feature type="region of interest" description="Disordered" evidence="6">
    <location>
        <begin position="128"/>
        <end position="162"/>
    </location>
</feature>
<proteinExistence type="predicted"/>
<evidence type="ECO:0000259" key="7">
    <source>
        <dbReference type="PROSITE" id="PS50071"/>
    </source>
</evidence>
<keyword evidence="2 4" id="KW-0371">Homeobox</keyword>
<evidence type="ECO:0000313" key="8">
    <source>
        <dbReference type="EMBL" id="JAP54233.1"/>
    </source>
</evidence>
<dbReference type="PANTHER" id="PTHR24327:SF81">
    <property type="entry name" value="HOMEOTIC PROTEIN DISTAL-LESS-RELATED"/>
    <property type="match status" value="1"/>
</dbReference>
<dbReference type="GO" id="GO:0000978">
    <property type="term" value="F:RNA polymerase II cis-regulatory region sequence-specific DNA binding"/>
    <property type="evidence" value="ECO:0007669"/>
    <property type="project" value="TreeGrafter"/>
</dbReference>
<evidence type="ECO:0000256" key="3">
    <source>
        <dbReference type="ARBA" id="ARBA00023242"/>
    </source>
</evidence>
<dbReference type="PROSITE" id="PS00027">
    <property type="entry name" value="HOMEOBOX_1"/>
    <property type="match status" value="1"/>
</dbReference>
<dbReference type="EMBL" id="GEEE01008992">
    <property type="protein sequence ID" value="JAP54233.1"/>
    <property type="molecule type" value="Transcribed_RNA"/>
</dbReference>
<dbReference type="InterPro" id="IPR000047">
    <property type="entry name" value="HTH_motif"/>
</dbReference>